<name>A0A0R3WBE8_TAEAS</name>
<accession>A0A0R3WBE8</accession>
<dbReference type="EMBL" id="UYRS01018706">
    <property type="protein sequence ID" value="VDK39319.1"/>
    <property type="molecule type" value="Genomic_DNA"/>
</dbReference>
<evidence type="ECO:0000313" key="3">
    <source>
        <dbReference type="Proteomes" id="UP000282613"/>
    </source>
</evidence>
<evidence type="ECO:0000313" key="2">
    <source>
        <dbReference type="EMBL" id="VDK39319.1"/>
    </source>
</evidence>
<keyword evidence="3" id="KW-1185">Reference proteome</keyword>
<gene>
    <name evidence="2" type="ORF">TASK_LOCUS7963</name>
</gene>
<dbReference type="AlphaFoldDB" id="A0A0R3WBE8"/>
<feature type="compositionally biased region" description="Basic and acidic residues" evidence="1">
    <location>
        <begin position="1"/>
        <end position="12"/>
    </location>
</feature>
<dbReference type="WBParaSite" id="TASK_0000796201-mRNA-1">
    <property type="protein sequence ID" value="TASK_0000796201-mRNA-1"/>
    <property type="gene ID" value="TASK_0000796201"/>
</dbReference>
<reference evidence="4" key="1">
    <citation type="submission" date="2017-02" db="UniProtKB">
        <authorList>
            <consortium name="WormBaseParasite"/>
        </authorList>
    </citation>
    <scope>IDENTIFICATION</scope>
</reference>
<organism evidence="4">
    <name type="scientific">Taenia asiatica</name>
    <name type="common">Asian tapeworm</name>
    <dbReference type="NCBI Taxonomy" id="60517"/>
    <lineage>
        <taxon>Eukaryota</taxon>
        <taxon>Metazoa</taxon>
        <taxon>Spiralia</taxon>
        <taxon>Lophotrochozoa</taxon>
        <taxon>Platyhelminthes</taxon>
        <taxon>Cestoda</taxon>
        <taxon>Eucestoda</taxon>
        <taxon>Cyclophyllidea</taxon>
        <taxon>Taeniidae</taxon>
        <taxon>Taenia</taxon>
    </lineage>
</organism>
<evidence type="ECO:0000256" key="1">
    <source>
        <dbReference type="SAM" id="MobiDB-lite"/>
    </source>
</evidence>
<evidence type="ECO:0000313" key="4">
    <source>
        <dbReference type="WBParaSite" id="TASK_0000796201-mRNA-1"/>
    </source>
</evidence>
<reference evidence="2 3" key="2">
    <citation type="submission" date="2018-11" db="EMBL/GenBank/DDBJ databases">
        <authorList>
            <consortium name="Pathogen Informatics"/>
        </authorList>
    </citation>
    <scope>NUCLEOTIDE SEQUENCE [LARGE SCALE GENOMIC DNA]</scope>
</reference>
<proteinExistence type="predicted"/>
<feature type="region of interest" description="Disordered" evidence="1">
    <location>
        <begin position="1"/>
        <end position="58"/>
    </location>
</feature>
<feature type="compositionally biased region" description="Acidic residues" evidence="1">
    <location>
        <begin position="28"/>
        <end position="47"/>
    </location>
</feature>
<dbReference type="Proteomes" id="UP000282613">
    <property type="component" value="Unassembled WGS sequence"/>
</dbReference>
<sequence length="92" mass="10133">MDRCEKDGRHDGTVSSDGCEDSIPSQEEHEEVNYDADDEGEEVSDEKEDTHSPVSVKNAPIGTLSNVVREVDWFLNGQDLVVDAAPALFKLL</sequence>
<protein>
    <submittedName>
        <fullName evidence="2 4">Uncharacterized protein</fullName>
    </submittedName>
</protein>